<organism evidence="1 2">
    <name type="scientific">Sphingomonas parva</name>
    <dbReference type="NCBI Taxonomy" id="2555898"/>
    <lineage>
        <taxon>Bacteria</taxon>
        <taxon>Pseudomonadati</taxon>
        <taxon>Pseudomonadota</taxon>
        <taxon>Alphaproteobacteria</taxon>
        <taxon>Sphingomonadales</taxon>
        <taxon>Sphingomonadaceae</taxon>
        <taxon>Sphingomonas</taxon>
    </lineage>
</organism>
<comment type="caution">
    <text evidence="1">The sequence shown here is derived from an EMBL/GenBank/DDBJ whole genome shotgun (WGS) entry which is preliminary data.</text>
</comment>
<dbReference type="AlphaFoldDB" id="A0A4Y8ZVB7"/>
<dbReference type="Proteomes" id="UP000298213">
    <property type="component" value="Unassembled WGS sequence"/>
</dbReference>
<reference evidence="1 2" key="1">
    <citation type="submission" date="2019-03" db="EMBL/GenBank/DDBJ databases">
        <title>Genome sequence of Sphingomonas sp. 17J27-24.</title>
        <authorList>
            <person name="Kim M."/>
            <person name="Maeng S."/>
            <person name="Sathiyaraj S."/>
        </authorList>
    </citation>
    <scope>NUCLEOTIDE SEQUENCE [LARGE SCALE GENOMIC DNA]</scope>
    <source>
        <strain evidence="1 2">17J27-24</strain>
    </source>
</reference>
<accession>A0A4Y8ZVB7</accession>
<dbReference type="EMBL" id="SPDV01000013">
    <property type="protein sequence ID" value="TFI58679.1"/>
    <property type="molecule type" value="Genomic_DNA"/>
</dbReference>
<proteinExistence type="predicted"/>
<keyword evidence="2" id="KW-1185">Reference proteome</keyword>
<dbReference type="RefSeq" id="WP_135085724.1">
    <property type="nucleotide sequence ID" value="NZ_SPDV01000013.1"/>
</dbReference>
<protein>
    <submittedName>
        <fullName evidence="1">Uncharacterized protein</fullName>
    </submittedName>
</protein>
<gene>
    <name evidence="1" type="ORF">E2493_08565</name>
</gene>
<sequence length="137" mass="14778">MSGTVQYWLDLKTLLIGKSGLDGDTLRVLASLPLHLLCALLLRRPIASLWPWLLLLLVAGGNEVGSAYVDGGLDRAEIRAGARDVALMVALPTMLLLAAHVRLLFPHPRPARTTIQFAAPAPPRAEPIVDAEFEEIG</sequence>
<name>A0A4Y8ZVB7_9SPHN</name>
<evidence type="ECO:0000313" key="2">
    <source>
        <dbReference type="Proteomes" id="UP000298213"/>
    </source>
</evidence>
<evidence type="ECO:0000313" key="1">
    <source>
        <dbReference type="EMBL" id="TFI58679.1"/>
    </source>
</evidence>